<dbReference type="InterPro" id="IPR045179">
    <property type="entry name" value="YgfZ/GcvT"/>
</dbReference>
<dbReference type="GO" id="GO:0005759">
    <property type="term" value="C:mitochondrial matrix"/>
    <property type="evidence" value="ECO:0007669"/>
    <property type="project" value="TreeGrafter"/>
</dbReference>
<evidence type="ECO:0000256" key="2">
    <source>
        <dbReference type="ARBA" id="ARBA00022946"/>
    </source>
</evidence>
<dbReference type="Gene3D" id="3.30.1360.120">
    <property type="entry name" value="Probable tRNA modification gtpase trme, domain 1"/>
    <property type="match status" value="1"/>
</dbReference>
<dbReference type="InterPro" id="IPR017703">
    <property type="entry name" value="YgfZ/GCV_T_CS"/>
</dbReference>
<evidence type="ECO:0000313" key="5">
    <source>
        <dbReference type="EMBL" id="JAP73821.1"/>
    </source>
</evidence>
<dbReference type="InterPro" id="IPR057460">
    <property type="entry name" value="CAF17_C"/>
</dbReference>
<dbReference type="PANTHER" id="PTHR22602">
    <property type="entry name" value="TRANSFERASE CAF17, MITOCHONDRIAL-RELATED"/>
    <property type="match status" value="1"/>
</dbReference>
<reference evidence="5" key="1">
    <citation type="submission" date="2016-02" db="EMBL/GenBank/DDBJ databases">
        <title>RNAseq analyses of the midgut from blood- or serum-fed Ixodes ricinus ticks.</title>
        <authorList>
            <person name="Perner J."/>
            <person name="Provaznik J."/>
            <person name="Schrenkova J."/>
            <person name="Urbanova V."/>
            <person name="Ribeiro J.M."/>
            <person name="Kopacek P."/>
        </authorList>
    </citation>
    <scope>NUCLEOTIDE SEQUENCE</scope>
    <source>
        <tissue evidence="5">Gut</tissue>
    </source>
</reference>
<keyword evidence="2" id="KW-0809">Transit peptide</keyword>
<dbReference type="NCBIfam" id="TIGR03317">
    <property type="entry name" value="ygfZ_signature"/>
    <property type="match status" value="1"/>
</dbReference>
<evidence type="ECO:0000256" key="1">
    <source>
        <dbReference type="ARBA" id="ARBA00004173"/>
    </source>
</evidence>
<accession>A0A131Y7C7</accession>
<organism evidence="5">
    <name type="scientific">Ixodes ricinus</name>
    <name type="common">Common tick</name>
    <name type="synonym">Acarus ricinus</name>
    <dbReference type="NCBI Taxonomy" id="34613"/>
    <lineage>
        <taxon>Eukaryota</taxon>
        <taxon>Metazoa</taxon>
        <taxon>Ecdysozoa</taxon>
        <taxon>Arthropoda</taxon>
        <taxon>Chelicerata</taxon>
        <taxon>Arachnida</taxon>
        <taxon>Acari</taxon>
        <taxon>Parasitiformes</taxon>
        <taxon>Ixodida</taxon>
        <taxon>Ixodoidea</taxon>
        <taxon>Ixodidae</taxon>
        <taxon>Ixodinae</taxon>
        <taxon>Ixodes</taxon>
    </lineage>
</organism>
<dbReference type="GO" id="GO:0016226">
    <property type="term" value="P:iron-sulfur cluster assembly"/>
    <property type="evidence" value="ECO:0007669"/>
    <property type="project" value="TreeGrafter"/>
</dbReference>
<proteinExistence type="evidence at transcript level"/>
<evidence type="ECO:0000259" key="4">
    <source>
        <dbReference type="Pfam" id="PF25455"/>
    </source>
</evidence>
<dbReference type="EMBL" id="GEFM01001975">
    <property type="protein sequence ID" value="JAP73821.1"/>
    <property type="molecule type" value="mRNA"/>
</dbReference>
<feature type="domain" description="CAF17 C-terminal" evidence="4">
    <location>
        <begin position="270"/>
        <end position="343"/>
    </location>
</feature>
<keyword evidence="3" id="KW-0496">Mitochondrion</keyword>
<dbReference type="PANTHER" id="PTHR22602:SF0">
    <property type="entry name" value="TRANSFERASE CAF17, MITOCHONDRIAL-RELATED"/>
    <property type="match status" value="1"/>
</dbReference>
<dbReference type="Pfam" id="PF25455">
    <property type="entry name" value="Beta-barrel_CAF17_C"/>
    <property type="match status" value="1"/>
</dbReference>
<dbReference type="AlphaFoldDB" id="A0A131Y7C7"/>
<dbReference type="SUPFAM" id="SSF103025">
    <property type="entry name" value="Folate-binding domain"/>
    <property type="match status" value="1"/>
</dbReference>
<name>A0A131Y7C7_IXORI</name>
<protein>
    <submittedName>
        <fullName evidence="5">Putative transcription factor component of ccr4 transcriptional complex</fullName>
    </submittedName>
</protein>
<evidence type="ECO:0000256" key="3">
    <source>
        <dbReference type="ARBA" id="ARBA00023128"/>
    </source>
</evidence>
<sequence length="356" mass="39463">MLLNLAHPTTTKLRSLFASPIRHLCSKADHQKRVVCEQLHSRKLIRLRGKDCLPFLQGMITNDTRHLSVDPQPSVSTSCMYAMTLNAAGRVLYDFLLYKPDPRHDDEVLLECDADARSTVLKLFNLYKLRKDVRLEPCDELSVWAAFHPFCGAVDEPLPAEIPITVAGDATVNVRDPRLHLLGHRVLLDSTQDLVASNPTFQAAHQDPTESSYTKLRYQLGVSEGLGELPTANCFPLEYNADYMSGVSFHKGCYIGQELTARTHHTGVVRKRIMPVVLLDRVDGGGVASDTMVKDGNDKAVGKFRVHRGQVGLALLRVDEALSAAELSVGSVRLSTVKPGWWPPVVSKRQIEGQHS</sequence>
<comment type="subcellular location">
    <subcellularLocation>
        <location evidence="1">Mitochondrion</location>
    </subcellularLocation>
</comment>
<dbReference type="InterPro" id="IPR027266">
    <property type="entry name" value="TrmE/GcvT-like"/>
</dbReference>